<protein>
    <submittedName>
        <fullName evidence="1">Uncharacterized protein</fullName>
    </submittedName>
</protein>
<dbReference type="InterPro" id="IPR025322">
    <property type="entry name" value="PADRE_dom"/>
</dbReference>
<name>A0A9D5DAB5_9LILI</name>
<evidence type="ECO:0000313" key="2">
    <source>
        <dbReference type="Proteomes" id="UP001085076"/>
    </source>
</evidence>
<dbReference type="OrthoDB" id="786887at2759"/>
<dbReference type="Proteomes" id="UP001085076">
    <property type="component" value="Miscellaneous, Linkage group lg01"/>
</dbReference>
<organism evidence="1 2">
    <name type="scientific">Dioscorea zingiberensis</name>
    <dbReference type="NCBI Taxonomy" id="325984"/>
    <lineage>
        <taxon>Eukaryota</taxon>
        <taxon>Viridiplantae</taxon>
        <taxon>Streptophyta</taxon>
        <taxon>Embryophyta</taxon>
        <taxon>Tracheophyta</taxon>
        <taxon>Spermatophyta</taxon>
        <taxon>Magnoliopsida</taxon>
        <taxon>Liliopsida</taxon>
        <taxon>Dioscoreales</taxon>
        <taxon>Dioscoreaceae</taxon>
        <taxon>Dioscorea</taxon>
    </lineage>
</organism>
<accession>A0A9D5DAB5</accession>
<evidence type="ECO:0000313" key="1">
    <source>
        <dbReference type="EMBL" id="KAJ0988106.1"/>
    </source>
</evidence>
<dbReference type="Pfam" id="PF14009">
    <property type="entry name" value="PADRE"/>
    <property type="match status" value="1"/>
</dbReference>
<sequence length="308" mass="34015">MDLYILEKVMEGRSQVSFQLSSLLLGNNLVQHPIGRMTNEDVGGNVPTKGILISDMESGDRNVGTHTPISTNLGVEGEFTHQEHTYLTTTCTRSMPCSWFSPIFFRLLKSWTTGDSISRNQSVHQPTARVVAVDGSLREFPIPVSVSDVLGTGHRQDSFFLCSSDTLFYDTYIPRLKPGDWLVSGQIYFVLPSSMLDVPLTSLDMAVLAVKASCALASAVKYPGRRRARVVPAASSSTEFDVGHQRFNEATLGSGSGIAYVDDGQGYHASKDNKKMKMVKSVSMRMRLRTSRRIHSRQRLGTIDEADE</sequence>
<keyword evidence="2" id="KW-1185">Reference proteome</keyword>
<dbReference type="AlphaFoldDB" id="A0A9D5DAB5"/>
<dbReference type="EMBL" id="JAGGNH010000001">
    <property type="protein sequence ID" value="KAJ0988106.1"/>
    <property type="molecule type" value="Genomic_DNA"/>
</dbReference>
<dbReference type="PANTHER" id="PTHR33052">
    <property type="entry name" value="DUF4228 DOMAIN PROTEIN-RELATED"/>
    <property type="match status" value="1"/>
</dbReference>
<reference evidence="1" key="1">
    <citation type="submission" date="2021-03" db="EMBL/GenBank/DDBJ databases">
        <authorList>
            <person name="Li Z."/>
            <person name="Yang C."/>
        </authorList>
    </citation>
    <scope>NUCLEOTIDE SEQUENCE</scope>
    <source>
        <strain evidence="1">Dzin_1.0</strain>
        <tissue evidence="1">Leaf</tissue>
    </source>
</reference>
<proteinExistence type="predicted"/>
<comment type="caution">
    <text evidence="1">The sequence shown here is derived from an EMBL/GenBank/DDBJ whole genome shotgun (WGS) entry which is preliminary data.</text>
</comment>
<reference evidence="1" key="2">
    <citation type="journal article" date="2022" name="Hortic Res">
        <title>The genome of Dioscorea zingiberensis sheds light on the biosynthesis, origin and evolution of the medicinally important diosgenin saponins.</title>
        <authorList>
            <person name="Li Y."/>
            <person name="Tan C."/>
            <person name="Li Z."/>
            <person name="Guo J."/>
            <person name="Li S."/>
            <person name="Chen X."/>
            <person name="Wang C."/>
            <person name="Dai X."/>
            <person name="Yang H."/>
            <person name="Song W."/>
            <person name="Hou L."/>
            <person name="Xu J."/>
            <person name="Tong Z."/>
            <person name="Xu A."/>
            <person name="Yuan X."/>
            <person name="Wang W."/>
            <person name="Yang Q."/>
            <person name="Chen L."/>
            <person name="Sun Z."/>
            <person name="Wang K."/>
            <person name="Pan B."/>
            <person name="Chen J."/>
            <person name="Bao Y."/>
            <person name="Liu F."/>
            <person name="Qi X."/>
            <person name="Gang D.R."/>
            <person name="Wen J."/>
            <person name="Li J."/>
        </authorList>
    </citation>
    <scope>NUCLEOTIDE SEQUENCE</scope>
    <source>
        <strain evidence="1">Dzin_1.0</strain>
    </source>
</reference>
<gene>
    <name evidence="1" type="ORF">J5N97_006462</name>
</gene>